<gene>
    <name evidence="2" type="ORF">C0Z19_07810</name>
</gene>
<sequence>MTAYVVVEVEIHDAEAFAAYRQSGLPTIARHGGRVLARSDAAVSLEGGWHPSRIVIVEFPSVEAAQRWHASSEYQAARKLRIAAGTTRSVAFEGLIG</sequence>
<dbReference type="InterPro" id="IPR010753">
    <property type="entry name" value="DUF1330"/>
</dbReference>
<dbReference type="EMBL" id="PNYB01000005">
    <property type="protein sequence ID" value="PMS26132.1"/>
    <property type="molecule type" value="Genomic_DNA"/>
</dbReference>
<dbReference type="Pfam" id="PF07045">
    <property type="entry name" value="DUF1330"/>
    <property type="match status" value="1"/>
</dbReference>
<evidence type="ECO:0000313" key="3">
    <source>
        <dbReference type="Proteomes" id="UP000235347"/>
    </source>
</evidence>
<dbReference type="SUPFAM" id="SSF54909">
    <property type="entry name" value="Dimeric alpha+beta barrel"/>
    <property type="match status" value="1"/>
</dbReference>
<accession>A0A2N7W9Q8</accession>
<protein>
    <submittedName>
        <fullName evidence="2">DUF1330 domain-containing protein</fullName>
    </submittedName>
</protein>
<keyword evidence="3" id="KW-1185">Reference proteome</keyword>
<evidence type="ECO:0000259" key="1">
    <source>
        <dbReference type="Pfam" id="PF07045"/>
    </source>
</evidence>
<feature type="domain" description="DUF1330" evidence="1">
    <location>
        <begin position="2"/>
        <end position="94"/>
    </location>
</feature>
<dbReference type="PANTHER" id="PTHR41521">
    <property type="match status" value="1"/>
</dbReference>
<dbReference type="Proteomes" id="UP000235347">
    <property type="component" value="Unassembled WGS sequence"/>
</dbReference>
<evidence type="ECO:0000313" key="2">
    <source>
        <dbReference type="EMBL" id="PMS26132.1"/>
    </source>
</evidence>
<dbReference type="AlphaFoldDB" id="A0A2N7W9Q8"/>
<dbReference type="PANTHER" id="PTHR41521:SF4">
    <property type="entry name" value="BLR0684 PROTEIN"/>
    <property type="match status" value="1"/>
</dbReference>
<comment type="caution">
    <text evidence="2">The sequence shown here is derived from an EMBL/GenBank/DDBJ whole genome shotgun (WGS) entry which is preliminary data.</text>
</comment>
<dbReference type="RefSeq" id="WP_102609228.1">
    <property type="nucleotide sequence ID" value="NZ_CADIKD010000008.1"/>
</dbReference>
<name>A0A2N7W9Q8_9BURK</name>
<dbReference type="Gene3D" id="3.30.70.100">
    <property type="match status" value="1"/>
</dbReference>
<proteinExistence type="predicted"/>
<organism evidence="2 3">
    <name type="scientific">Trinickia soli</name>
    <dbReference type="NCBI Taxonomy" id="380675"/>
    <lineage>
        <taxon>Bacteria</taxon>
        <taxon>Pseudomonadati</taxon>
        <taxon>Pseudomonadota</taxon>
        <taxon>Betaproteobacteria</taxon>
        <taxon>Burkholderiales</taxon>
        <taxon>Burkholderiaceae</taxon>
        <taxon>Trinickia</taxon>
    </lineage>
</organism>
<reference evidence="2 3" key="1">
    <citation type="submission" date="2018-01" db="EMBL/GenBank/DDBJ databases">
        <title>Whole genome analyses suggest that Burkholderia sensu lato contains two further novel genera in the rhizoxinica-symbiotica group Mycetohabitans gen. nov., and Trinickia gen. nov.: implications for the evolution of diazotrophy and nodulation in the Burkholderiaceae.</title>
        <authorList>
            <person name="Estrada-de los Santos P."/>
            <person name="Palmer M."/>
            <person name="Chavez-Ramirez B."/>
            <person name="Beukes C."/>
            <person name="Steenkamp E.T."/>
            <person name="Hirsch A.M."/>
            <person name="Manyaka P."/>
            <person name="Maluk M."/>
            <person name="Lafos M."/>
            <person name="Crook M."/>
            <person name="Gross E."/>
            <person name="Simon M.F."/>
            <person name="Bueno dos Reis Junior F."/>
            <person name="Poole P.S."/>
            <person name="Venter S.N."/>
            <person name="James E.K."/>
        </authorList>
    </citation>
    <scope>NUCLEOTIDE SEQUENCE [LARGE SCALE GENOMIC DNA]</scope>
    <source>
        <strain evidence="2 3">GP25-8</strain>
    </source>
</reference>
<dbReference type="InterPro" id="IPR011008">
    <property type="entry name" value="Dimeric_a/b-barrel"/>
</dbReference>